<dbReference type="EMBL" id="SRLO01000114">
    <property type="protein sequence ID" value="TNN74428.1"/>
    <property type="molecule type" value="Genomic_DNA"/>
</dbReference>
<dbReference type="AlphaFoldDB" id="A0A4Z2I8Z1"/>
<protein>
    <submittedName>
        <fullName evidence="1">Uncharacterized protein</fullName>
    </submittedName>
</protein>
<keyword evidence="2" id="KW-1185">Reference proteome</keyword>
<comment type="caution">
    <text evidence="1">The sequence shown here is derived from an EMBL/GenBank/DDBJ whole genome shotgun (WGS) entry which is preliminary data.</text>
</comment>
<reference evidence="1 2" key="1">
    <citation type="submission" date="2019-03" db="EMBL/GenBank/DDBJ databases">
        <title>First draft genome of Liparis tanakae, snailfish: a comprehensive survey of snailfish specific genes.</title>
        <authorList>
            <person name="Kim W."/>
            <person name="Song I."/>
            <person name="Jeong J.-H."/>
            <person name="Kim D."/>
            <person name="Kim S."/>
            <person name="Ryu S."/>
            <person name="Song J.Y."/>
            <person name="Lee S.K."/>
        </authorList>
    </citation>
    <scope>NUCLEOTIDE SEQUENCE [LARGE SCALE GENOMIC DNA]</scope>
    <source>
        <tissue evidence="1">Muscle</tissue>
    </source>
</reference>
<dbReference type="Proteomes" id="UP000314294">
    <property type="component" value="Unassembled WGS sequence"/>
</dbReference>
<evidence type="ECO:0000313" key="1">
    <source>
        <dbReference type="EMBL" id="TNN74428.1"/>
    </source>
</evidence>
<organism evidence="1 2">
    <name type="scientific">Liparis tanakae</name>
    <name type="common">Tanaka's snailfish</name>
    <dbReference type="NCBI Taxonomy" id="230148"/>
    <lineage>
        <taxon>Eukaryota</taxon>
        <taxon>Metazoa</taxon>
        <taxon>Chordata</taxon>
        <taxon>Craniata</taxon>
        <taxon>Vertebrata</taxon>
        <taxon>Euteleostomi</taxon>
        <taxon>Actinopterygii</taxon>
        <taxon>Neopterygii</taxon>
        <taxon>Teleostei</taxon>
        <taxon>Neoteleostei</taxon>
        <taxon>Acanthomorphata</taxon>
        <taxon>Eupercaria</taxon>
        <taxon>Perciformes</taxon>
        <taxon>Cottioidei</taxon>
        <taxon>Cottales</taxon>
        <taxon>Liparidae</taxon>
        <taxon>Liparis</taxon>
    </lineage>
</organism>
<evidence type="ECO:0000313" key="2">
    <source>
        <dbReference type="Proteomes" id="UP000314294"/>
    </source>
</evidence>
<name>A0A4Z2I8Z1_9TELE</name>
<gene>
    <name evidence="1" type="ORF">EYF80_015387</name>
</gene>
<sequence length="145" mass="14821">MKSPVPSPELSESVEMGNDAISGSMVDPLMEGTDCAIVVPLVISLPSMSGTTDDEIEASLGDTVIELMSVSSEIGGTDGCSVSVGNLVLSFSRLSVVRGDIAVGASVLKREDVAVTDEVEMNISGVGSPEPTSSVRGTLELCSDL</sequence>
<proteinExistence type="predicted"/>
<accession>A0A4Z2I8Z1</accession>